<keyword evidence="4" id="KW-1185">Reference proteome</keyword>
<evidence type="ECO:0000256" key="1">
    <source>
        <dbReference type="SAM" id="SignalP"/>
    </source>
</evidence>
<name>A0A841R3Y5_9FIRM</name>
<organism evidence="3 4">
    <name type="scientific">Negativicoccus succinicivorans</name>
    <dbReference type="NCBI Taxonomy" id="620903"/>
    <lineage>
        <taxon>Bacteria</taxon>
        <taxon>Bacillati</taxon>
        <taxon>Bacillota</taxon>
        <taxon>Negativicutes</taxon>
        <taxon>Veillonellales</taxon>
        <taxon>Veillonellaceae</taxon>
        <taxon>Negativicoccus</taxon>
    </lineage>
</organism>
<comment type="caution">
    <text evidence="3">The sequence shown here is derived from an EMBL/GenBank/DDBJ whole genome shotgun (WGS) entry which is preliminary data.</text>
</comment>
<dbReference type="SUPFAM" id="SSF63829">
    <property type="entry name" value="Calcium-dependent phosphotriesterase"/>
    <property type="match status" value="1"/>
</dbReference>
<dbReference type="Pfam" id="PF13449">
    <property type="entry name" value="Phytase-like"/>
    <property type="match status" value="1"/>
</dbReference>
<dbReference type="InterPro" id="IPR027372">
    <property type="entry name" value="Phytase-like_dom"/>
</dbReference>
<dbReference type="PANTHER" id="PTHR37957:SF1">
    <property type="entry name" value="PHYTASE-LIKE DOMAIN-CONTAINING PROTEIN"/>
    <property type="match status" value="1"/>
</dbReference>
<dbReference type="AlphaFoldDB" id="A0A841R3Y5"/>
<dbReference type="RefSeq" id="WP_159822699.1">
    <property type="nucleotide sequence ID" value="NZ_CABWNB010000002.1"/>
</dbReference>
<evidence type="ECO:0000313" key="3">
    <source>
        <dbReference type="EMBL" id="MBB6477739.1"/>
    </source>
</evidence>
<dbReference type="OrthoDB" id="9803927at2"/>
<evidence type="ECO:0000259" key="2">
    <source>
        <dbReference type="Pfam" id="PF13449"/>
    </source>
</evidence>
<evidence type="ECO:0000313" key="4">
    <source>
        <dbReference type="Proteomes" id="UP000591941"/>
    </source>
</evidence>
<feature type="signal peptide" evidence="1">
    <location>
        <begin position="1"/>
        <end position="23"/>
    </location>
</feature>
<proteinExistence type="predicted"/>
<dbReference type="EMBL" id="JACHHI010000003">
    <property type="protein sequence ID" value="MBB6477739.1"/>
    <property type="molecule type" value="Genomic_DNA"/>
</dbReference>
<dbReference type="PANTHER" id="PTHR37957">
    <property type="entry name" value="BLR7070 PROTEIN"/>
    <property type="match status" value="1"/>
</dbReference>
<dbReference type="Proteomes" id="UP000591941">
    <property type="component" value="Unassembled WGS sequence"/>
</dbReference>
<protein>
    <recommendedName>
        <fullName evidence="2">Phytase-like domain-containing protein</fullName>
    </recommendedName>
</protein>
<gene>
    <name evidence="3" type="ORF">HNR45_000772</name>
</gene>
<accession>A0A841R3Y5</accession>
<keyword evidence="1" id="KW-0732">Signal</keyword>
<reference evidence="3 4" key="1">
    <citation type="submission" date="2020-08" db="EMBL/GenBank/DDBJ databases">
        <title>Genomic Encyclopedia of Type Strains, Phase IV (KMG-IV): sequencing the most valuable type-strain genomes for metagenomic binning, comparative biology and taxonomic classification.</title>
        <authorList>
            <person name="Goeker M."/>
        </authorList>
    </citation>
    <scope>NUCLEOTIDE SEQUENCE [LARGE SCALE GENOMIC DNA]</scope>
    <source>
        <strain evidence="3 4">DSM 21255</strain>
    </source>
</reference>
<feature type="domain" description="Phytase-like" evidence="2">
    <location>
        <begin position="55"/>
        <end position="387"/>
    </location>
</feature>
<sequence length="447" mass="48519">MMKRTFLWSAVALSLLAGSVAFAAPTPAIDRYTVELPAHEYLTAPGQTKHAIPLGYGSALTYKGTTPDGAIEFYGVTDRGPNLDSVQYHDGDQKLSSKIFPVPDYAPRIGVIRVKDGKATVVSSFSLKNKAGQDISGRPIPQGALGNTGEIGLDLQFRPLAYDKNGLDPEGLAVDAQGHFWLTDEYGPFLIEYDRQGRELRRFAPGQGLPKILQERQPNRGAEGLAITPAGKLMVMVQSTLNVGGKTKNVANFTRLVLVDPKSGDVKTYAYPITPGSYKKNSAMKLGDIAAINDHQFLVIEQGKDAQGTMQNRIYKIDIAKATDITDMTSGQNALEADQDALGKLFQPVQKDLFLDLRQHGWTVEKAEGIVLLPDKKTLAIANDNDFGIALKIEGAAAGQDDITEYTYDANQQILRGADGTPTRIRATMSEGPDPSVLWLIHLPQPL</sequence>
<dbReference type="GeneID" id="93486050"/>
<feature type="chain" id="PRO_5032765607" description="Phytase-like domain-containing protein" evidence="1">
    <location>
        <begin position="24"/>
        <end position="447"/>
    </location>
</feature>